<dbReference type="EMBL" id="SFAV01000241">
    <property type="protein sequence ID" value="TRU84776.1"/>
    <property type="molecule type" value="Genomic_DNA"/>
</dbReference>
<dbReference type="AlphaFoldDB" id="A0A552IMS8"/>
<evidence type="ECO:0000313" key="2">
    <source>
        <dbReference type="EMBL" id="TRU84776.1"/>
    </source>
</evidence>
<sequence>MAIIYVKTVATDNGSAWNNAYGSLVSALTAAQAIFSLFLGTANAATITSIAGDKDCFGTGSNICNTIAVSNIVQGTNDNDFDFFTFKTFQWSHNYSLPASSSITSAVLKIVTFDLEDNGAGDGLGGIPFDDRLFIDGIEVSGAFDDVSTPDGNAFTQLPVNVTIFNLNSLFFSSLVDGNVNIELNSFGGTRADAIAIDYAELEIQTISEPLTSVPEPSTILGLVTLGLGALFSKKHKQDDNAGN</sequence>
<dbReference type="Proteomes" id="UP000319191">
    <property type="component" value="Unassembled WGS sequence"/>
</dbReference>
<dbReference type="InterPro" id="IPR013424">
    <property type="entry name" value="Ice-binding_C"/>
</dbReference>
<comment type="caution">
    <text evidence="2">The sequence shown here is derived from an EMBL/GenBank/DDBJ whole genome shotgun (WGS) entry which is preliminary data.</text>
</comment>
<dbReference type="NCBIfam" id="TIGR04155">
    <property type="entry name" value="cyano_PEP"/>
    <property type="match status" value="1"/>
</dbReference>
<name>A0A552IMS8_9CHRO</name>
<accession>A0A552IMS8</accession>
<evidence type="ECO:0000313" key="3">
    <source>
        <dbReference type="Proteomes" id="UP000319191"/>
    </source>
</evidence>
<evidence type="ECO:0000259" key="1">
    <source>
        <dbReference type="Pfam" id="PF07589"/>
    </source>
</evidence>
<proteinExistence type="predicted"/>
<reference evidence="2 3" key="1">
    <citation type="submission" date="2019-01" db="EMBL/GenBank/DDBJ databases">
        <title>Coherence of Microcystis species and biogeography revealed through population genomics.</title>
        <authorList>
            <person name="Perez-Carrascal O.M."/>
            <person name="Terrat Y."/>
            <person name="Giani A."/>
            <person name="Fortin N."/>
            <person name="Tromas N."/>
            <person name="Shapiro B.J."/>
        </authorList>
    </citation>
    <scope>NUCLEOTIDE SEQUENCE [LARGE SCALE GENOMIC DNA]</scope>
    <source>
        <strain evidence="2">Mn_MB_F_20050700_S1D</strain>
    </source>
</reference>
<dbReference type="NCBIfam" id="TIGR02595">
    <property type="entry name" value="PEP_CTERM"/>
    <property type="match status" value="1"/>
</dbReference>
<feature type="domain" description="Ice-binding protein C-terminal" evidence="1">
    <location>
        <begin position="213"/>
        <end position="232"/>
    </location>
</feature>
<dbReference type="Pfam" id="PF07589">
    <property type="entry name" value="PEP-CTERM"/>
    <property type="match status" value="1"/>
</dbReference>
<organism evidence="2 3">
    <name type="scientific">Microcystis novacekii Mn_MB_F_20050700_S1D</name>
    <dbReference type="NCBI Taxonomy" id="2486266"/>
    <lineage>
        <taxon>Bacteria</taxon>
        <taxon>Bacillati</taxon>
        <taxon>Cyanobacteriota</taxon>
        <taxon>Cyanophyceae</taxon>
        <taxon>Oscillatoriophycideae</taxon>
        <taxon>Chroococcales</taxon>
        <taxon>Microcystaceae</taxon>
        <taxon>Microcystis</taxon>
    </lineage>
</organism>
<gene>
    <name evidence="2" type="ORF">EWV54_17375</name>
</gene>
<dbReference type="InterPro" id="IPR026374">
    <property type="entry name" value="Cyano_PEP"/>
</dbReference>
<protein>
    <submittedName>
        <fullName evidence="2">PEP-CTERM sorting domain-containing protein</fullName>
    </submittedName>
</protein>